<dbReference type="GO" id="GO:0004386">
    <property type="term" value="F:helicase activity"/>
    <property type="evidence" value="ECO:0007669"/>
    <property type="project" value="UniProtKB-KW"/>
</dbReference>
<dbReference type="PANTHER" id="PTHR40084">
    <property type="entry name" value="PHOSPHOHYDROLASE, PHP FAMILY"/>
    <property type="match status" value="1"/>
</dbReference>
<protein>
    <submittedName>
        <fullName evidence="1">UvrD/REP helicase</fullName>
    </submittedName>
</protein>
<name>A0A0G1KF20_9BACT</name>
<gene>
    <name evidence="1" type="ORF">UW37_C0023G0012</name>
</gene>
<dbReference type="Proteomes" id="UP000034063">
    <property type="component" value="Unassembled WGS sequence"/>
</dbReference>
<organism evidence="1 2">
    <name type="scientific">Candidatus Gottesmanbacteria bacterium GW2011_GWA2_44_17</name>
    <dbReference type="NCBI Taxonomy" id="1618444"/>
    <lineage>
        <taxon>Bacteria</taxon>
        <taxon>Candidatus Gottesmaniibacteriota</taxon>
    </lineage>
</organism>
<keyword evidence="1" id="KW-0347">Helicase</keyword>
<comment type="caution">
    <text evidence="1">The sequence shown here is derived from an EMBL/GenBank/DDBJ whole genome shotgun (WGS) entry which is preliminary data.</text>
</comment>
<proteinExistence type="predicted"/>
<reference evidence="1 2" key="1">
    <citation type="journal article" date="2015" name="Nature">
        <title>rRNA introns, odd ribosomes, and small enigmatic genomes across a large radiation of phyla.</title>
        <authorList>
            <person name="Brown C.T."/>
            <person name="Hug L.A."/>
            <person name="Thomas B.C."/>
            <person name="Sharon I."/>
            <person name="Castelle C.J."/>
            <person name="Singh A."/>
            <person name="Wilkins M.J."/>
            <person name="Williams K.H."/>
            <person name="Banfield J.F."/>
        </authorList>
    </citation>
    <scope>NUCLEOTIDE SEQUENCE [LARGE SCALE GENOMIC DNA]</scope>
</reference>
<dbReference type="CDD" id="cd19067">
    <property type="entry name" value="PfuEndoQ-like"/>
    <property type="match status" value="1"/>
</dbReference>
<accession>A0A0G1KF20</accession>
<evidence type="ECO:0000313" key="2">
    <source>
        <dbReference type="Proteomes" id="UP000034063"/>
    </source>
</evidence>
<dbReference type="EMBL" id="LCIB01000023">
    <property type="protein sequence ID" value="KKT46474.1"/>
    <property type="molecule type" value="Genomic_DNA"/>
</dbReference>
<dbReference type="AlphaFoldDB" id="A0A0G1KF20"/>
<keyword evidence="1" id="KW-0378">Hydrolase</keyword>
<sequence length="486" mass="54125">MQIIPMWMREIGEKLEEDGSGLLQLKSNAHAEVANENLDPSSVASAFSPATPSLRASEAGQNFVRSPHAQQPQFLLSTEISCIYSQGGKTRRVHTLIWMPTIASAMNFSKELTKRGCNLLSDGRPIIGLSLINLAETVFSVEPRALIVPAHIWTPWFSVYGKMGGFESLEEAFGEFANRIYAVETGLSSSPDMNWLIKELDSRAIISFSDAHSGAKLGREATVFEIDERENDEHKIKKQDERMITYEDIVEALKQASLESRALKVGVEDRTSKIEKSNPLSATNPLPPSSMLHLPAFIAYTIEFYPEEGKYHHTGHRDCSVRLTPQETVTKGTTCPVCGKPLTQGVMQRVEELATRIQNSEFRIQNEIKLLYNKEYPSLPPFVMLVPLKEIISEAIGSPVASSKTQLYYEKLVSQFGGEFNVLLHADLPEITKYSTAEISDGVRKVRIGDIVIDPGYDGVFGVVKIWKSDKERALVDTSKEQLGLF</sequence>
<dbReference type="PANTHER" id="PTHR40084:SF1">
    <property type="entry name" value="PHOSPHOTRANSFERASE"/>
    <property type="match status" value="1"/>
</dbReference>
<evidence type="ECO:0000313" key="1">
    <source>
        <dbReference type="EMBL" id="KKT46474.1"/>
    </source>
</evidence>
<dbReference type="PATRIC" id="fig|1618444.3.peg.460"/>
<keyword evidence="1" id="KW-0547">Nucleotide-binding</keyword>
<keyword evidence="1" id="KW-0067">ATP-binding</keyword>